<proteinExistence type="predicted"/>
<protein>
    <submittedName>
        <fullName evidence="2">Uncharacterized protein</fullName>
    </submittedName>
</protein>
<feature type="chain" id="PRO_5026184321" evidence="1">
    <location>
        <begin position="17"/>
        <end position="55"/>
    </location>
</feature>
<keyword evidence="1" id="KW-0732">Signal</keyword>
<evidence type="ECO:0000313" key="2">
    <source>
        <dbReference type="EMBL" id="KAF3692573.1"/>
    </source>
</evidence>
<reference evidence="2 3" key="1">
    <citation type="submission" date="2019-02" db="EMBL/GenBank/DDBJ databases">
        <title>Opniocepnalus argus genome.</title>
        <authorList>
            <person name="Zhou C."/>
            <person name="Xiao S."/>
        </authorList>
    </citation>
    <scope>NUCLEOTIDE SEQUENCE [LARGE SCALE GENOMIC DNA]</scope>
    <source>
        <strain evidence="2">OARG1902GOOAL</strain>
        <tissue evidence="2">Muscle</tissue>
    </source>
</reference>
<evidence type="ECO:0000256" key="1">
    <source>
        <dbReference type="SAM" id="SignalP"/>
    </source>
</evidence>
<feature type="signal peptide" evidence="1">
    <location>
        <begin position="1"/>
        <end position="16"/>
    </location>
</feature>
<gene>
    <name evidence="2" type="ORF">EXN66_Car008249</name>
</gene>
<keyword evidence="3" id="KW-1185">Reference proteome</keyword>
<reference evidence="3" key="2">
    <citation type="submission" date="2019-02" db="EMBL/GenBank/DDBJ databases">
        <title>Opniocepnalus argus Var Kimnra genome.</title>
        <authorList>
            <person name="Zhou C."/>
            <person name="Xiao S."/>
        </authorList>
    </citation>
    <scope>NUCLEOTIDE SEQUENCE [LARGE SCALE GENOMIC DNA]</scope>
</reference>
<dbReference type="Proteomes" id="UP000503349">
    <property type="component" value="Chromosome 8"/>
</dbReference>
<dbReference type="EMBL" id="CM015719">
    <property type="protein sequence ID" value="KAF3692573.1"/>
    <property type="molecule type" value="Genomic_DNA"/>
</dbReference>
<dbReference type="AlphaFoldDB" id="A0A6G1PQW6"/>
<evidence type="ECO:0000313" key="3">
    <source>
        <dbReference type="Proteomes" id="UP000503349"/>
    </source>
</evidence>
<sequence length="55" mass="5733">MYRAVIIMLSTLLCAALKSSNTHGVTVAQEVEQSTINLAVVASISGSSGHMLKCP</sequence>
<name>A0A6G1PQW6_CHAAH</name>
<accession>A0A6G1PQW6</accession>
<organism evidence="2 3">
    <name type="scientific">Channa argus</name>
    <name type="common">Northern snakehead</name>
    <name type="synonym">Ophicephalus argus</name>
    <dbReference type="NCBI Taxonomy" id="215402"/>
    <lineage>
        <taxon>Eukaryota</taxon>
        <taxon>Metazoa</taxon>
        <taxon>Chordata</taxon>
        <taxon>Craniata</taxon>
        <taxon>Vertebrata</taxon>
        <taxon>Euteleostomi</taxon>
        <taxon>Actinopterygii</taxon>
        <taxon>Neopterygii</taxon>
        <taxon>Teleostei</taxon>
        <taxon>Neoteleostei</taxon>
        <taxon>Acanthomorphata</taxon>
        <taxon>Anabantaria</taxon>
        <taxon>Anabantiformes</taxon>
        <taxon>Channoidei</taxon>
        <taxon>Channidae</taxon>
        <taxon>Channa</taxon>
    </lineage>
</organism>